<evidence type="ECO:0000313" key="1">
    <source>
        <dbReference type="EMBL" id="MBK1884939.1"/>
    </source>
</evidence>
<dbReference type="RefSeq" id="WP_200274568.1">
    <property type="nucleotide sequence ID" value="NZ_JAENIJ010000237.1"/>
</dbReference>
<dbReference type="Proteomes" id="UP000603141">
    <property type="component" value="Unassembled WGS sequence"/>
</dbReference>
<comment type="caution">
    <text evidence="1">The sequence shown here is derived from an EMBL/GenBank/DDBJ whole genome shotgun (WGS) entry which is preliminary data.</text>
</comment>
<organism evidence="1 2">
    <name type="scientific">Luteolibacter pohnpeiensis</name>
    <dbReference type="NCBI Taxonomy" id="454153"/>
    <lineage>
        <taxon>Bacteria</taxon>
        <taxon>Pseudomonadati</taxon>
        <taxon>Verrucomicrobiota</taxon>
        <taxon>Verrucomicrobiia</taxon>
        <taxon>Verrucomicrobiales</taxon>
        <taxon>Verrucomicrobiaceae</taxon>
        <taxon>Luteolibacter</taxon>
    </lineage>
</organism>
<sequence length="59" mass="6301">PIERPIVRATGQDVPGATNVEARAKQLVAAGEAKTVEEATNRIFATEPETYSAYLASLK</sequence>
<dbReference type="EMBL" id="JAENIJ010000237">
    <property type="protein sequence ID" value="MBK1884939.1"/>
    <property type="molecule type" value="Genomic_DNA"/>
</dbReference>
<keyword evidence="2" id="KW-1185">Reference proteome</keyword>
<dbReference type="AlphaFoldDB" id="A0A934SBM3"/>
<feature type="non-terminal residue" evidence="1">
    <location>
        <position position="1"/>
    </location>
</feature>
<accession>A0A934SBM3</accession>
<gene>
    <name evidence="1" type="ORF">JIN85_21200</name>
</gene>
<reference evidence="1" key="1">
    <citation type="submission" date="2021-01" db="EMBL/GenBank/DDBJ databases">
        <title>Modified the classification status of verrucomicrobia.</title>
        <authorList>
            <person name="Feng X."/>
        </authorList>
    </citation>
    <scope>NUCLEOTIDE SEQUENCE</scope>
    <source>
        <strain evidence="1">KCTC 22041</strain>
    </source>
</reference>
<proteinExistence type="predicted"/>
<name>A0A934SBM3_9BACT</name>
<evidence type="ECO:0000313" key="2">
    <source>
        <dbReference type="Proteomes" id="UP000603141"/>
    </source>
</evidence>
<protein>
    <submittedName>
        <fullName evidence="1">Uncharacterized protein</fullName>
    </submittedName>
</protein>